<name>A0A533QEG3_9BACT</name>
<proteinExistence type="predicted"/>
<evidence type="ECO:0000313" key="1">
    <source>
        <dbReference type="EMBL" id="TLD43128.1"/>
    </source>
</evidence>
<dbReference type="SUPFAM" id="SSF52821">
    <property type="entry name" value="Rhodanese/Cell cycle control phosphatase"/>
    <property type="match status" value="1"/>
</dbReference>
<gene>
    <name evidence="1" type="ORF">JETT_0563</name>
</gene>
<dbReference type="Proteomes" id="UP000319783">
    <property type="component" value="Unassembled WGS sequence"/>
</dbReference>
<dbReference type="AlphaFoldDB" id="A0A533QEG3"/>
<dbReference type="InterPro" id="IPR036873">
    <property type="entry name" value="Rhodanese-like_dom_sf"/>
</dbReference>
<evidence type="ECO:0000313" key="2">
    <source>
        <dbReference type="Proteomes" id="UP000319783"/>
    </source>
</evidence>
<protein>
    <recommendedName>
        <fullName evidence="3">ArsR family transcriptional regulator</fullName>
    </recommendedName>
</protein>
<accession>A0A533QEG3</accession>
<evidence type="ECO:0008006" key="3">
    <source>
        <dbReference type="Google" id="ProtNLM"/>
    </source>
</evidence>
<dbReference type="EMBL" id="SULG01000007">
    <property type="protein sequence ID" value="TLD43128.1"/>
    <property type="molecule type" value="Genomic_DNA"/>
</dbReference>
<dbReference type="Gene3D" id="3.40.250.10">
    <property type="entry name" value="Rhodanese-like domain"/>
    <property type="match status" value="1"/>
</dbReference>
<reference evidence="1 2" key="1">
    <citation type="submission" date="2019-04" db="EMBL/GenBank/DDBJ databases">
        <title>Genome of a novel bacterium Candidatus Jettenia ecosi reconstructed from metagenome of an anammox bioreactor.</title>
        <authorList>
            <person name="Mardanov A.V."/>
            <person name="Beletsky A.V."/>
            <person name="Ravin N.V."/>
            <person name="Botchkova E.A."/>
            <person name="Litti Y.V."/>
            <person name="Nozhevnikova A.N."/>
        </authorList>
    </citation>
    <scope>NUCLEOTIDE SEQUENCE [LARGE SCALE GENOMIC DNA]</scope>
    <source>
        <strain evidence="1">J2</strain>
    </source>
</reference>
<organism evidence="1 2">
    <name type="scientific">Candidatus Jettenia ecosi</name>
    <dbReference type="NCBI Taxonomy" id="2494326"/>
    <lineage>
        <taxon>Bacteria</taxon>
        <taxon>Pseudomonadati</taxon>
        <taxon>Planctomycetota</taxon>
        <taxon>Candidatus Brocadiia</taxon>
        <taxon>Candidatus Brocadiales</taxon>
        <taxon>Candidatus Brocadiaceae</taxon>
        <taxon>Candidatus Jettenia</taxon>
    </lineage>
</organism>
<comment type="caution">
    <text evidence="1">The sequence shown here is derived from an EMBL/GenBank/DDBJ whole genome shotgun (WGS) entry which is preliminary data.</text>
</comment>
<sequence length="65" mass="7573">MIKPIRITPEEAHKKLESHEAILVCAYEDDAKYKQVQLQETISFSEFKSRLPSLAKDKEIIFYCA</sequence>